<evidence type="ECO:0000313" key="3">
    <source>
        <dbReference type="Proteomes" id="UP001497482"/>
    </source>
</evidence>
<dbReference type="EMBL" id="OZ035844">
    <property type="protein sequence ID" value="CAL1597823.1"/>
    <property type="molecule type" value="Genomic_DNA"/>
</dbReference>
<dbReference type="PANTHER" id="PTHR38706">
    <property type="entry name" value="SI:CH211-198C19.1-RELATED"/>
    <property type="match status" value="1"/>
</dbReference>
<protein>
    <submittedName>
        <fullName evidence="2">Uncharacterized protein</fullName>
    </submittedName>
</protein>
<reference evidence="2 3" key="1">
    <citation type="submission" date="2024-04" db="EMBL/GenBank/DDBJ databases">
        <authorList>
            <person name="Waldvogel A.-M."/>
            <person name="Schoenle A."/>
        </authorList>
    </citation>
    <scope>NUCLEOTIDE SEQUENCE [LARGE SCALE GENOMIC DNA]</scope>
</reference>
<keyword evidence="1" id="KW-0732">Signal</keyword>
<keyword evidence="3" id="KW-1185">Reference proteome</keyword>
<dbReference type="PANTHER" id="PTHR38706:SF2">
    <property type="match status" value="1"/>
</dbReference>
<sequence>MKLSEGGLLLCVLATVLLTGESAPRMLNSIKDLKEVDFGRSVPKHSLLLLYWFASNININDNNIRLTFDPTTDFGSHRYYNIEGLLDQLEEGFHYYTIGNLNLNEDFPGYVRNPPDRQYEGGNLDRIVVRQDSHDDSIDGVYLTQHTPGSAEYDPDHTYQISPTLLRQIRQFSTQTITSLRQRFRSNINDQQLNTFRST</sequence>
<organism evidence="2 3">
    <name type="scientific">Knipowitschia caucasica</name>
    <name type="common">Caucasian dwarf goby</name>
    <name type="synonym">Pomatoschistus caucasicus</name>
    <dbReference type="NCBI Taxonomy" id="637954"/>
    <lineage>
        <taxon>Eukaryota</taxon>
        <taxon>Metazoa</taxon>
        <taxon>Chordata</taxon>
        <taxon>Craniata</taxon>
        <taxon>Vertebrata</taxon>
        <taxon>Euteleostomi</taxon>
        <taxon>Actinopterygii</taxon>
        <taxon>Neopterygii</taxon>
        <taxon>Teleostei</taxon>
        <taxon>Neoteleostei</taxon>
        <taxon>Acanthomorphata</taxon>
        <taxon>Gobiaria</taxon>
        <taxon>Gobiiformes</taxon>
        <taxon>Gobioidei</taxon>
        <taxon>Gobiidae</taxon>
        <taxon>Gobiinae</taxon>
        <taxon>Knipowitschia</taxon>
    </lineage>
</organism>
<evidence type="ECO:0000256" key="1">
    <source>
        <dbReference type="SAM" id="SignalP"/>
    </source>
</evidence>
<dbReference type="AlphaFoldDB" id="A0AAV2L5Y8"/>
<evidence type="ECO:0000313" key="2">
    <source>
        <dbReference type="EMBL" id="CAL1597823.1"/>
    </source>
</evidence>
<dbReference type="Proteomes" id="UP001497482">
    <property type="component" value="Chromosome 22"/>
</dbReference>
<proteinExistence type="predicted"/>
<accession>A0AAV2L5Y8</accession>
<feature type="chain" id="PRO_5043449763" evidence="1">
    <location>
        <begin position="23"/>
        <end position="199"/>
    </location>
</feature>
<gene>
    <name evidence="2" type="ORF">KC01_LOCUS26306</name>
</gene>
<feature type="signal peptide" evidence="1">
    <location>
        <begin position="1"/>
        <end position="22"/>
    </location>
</feature>
<name>A0AAV2L5Y8_KNICA</name>